<protein>
    <recommendedName>
        <fullName evidence="15">Matrin-3</fullName>
    </recommendedName>
</protein>
<keyword evidence="5" id="KW-0479">Metal-binding</keyword>
<keyword evidence="10" id="KW-0391">Immunity</keyword>
<evidence type="ECO:0000256" key="11">
    <source>
        <dbReference type="ARBA" id="ARBA00022884"/>
    </source>
</evidence>
<evidence type="ECO:0000259" key="19">
    <source>
        <dbReference type="PROSITE" id="PS50171"/>
    </source>
</evidence>
<comment type="subcellular location">
    <subcellularLocation>
        <location evidence="1">Nucleus matrix</location>
    </subcellularLocation>
</comment>
<dbReference type="GO" id="GO:0045087">
    <property type="term" value="P:innate immune response"/>
    <property type="evidence" value="ECO:0007669"/>
    <property type="project" value="UniProtKB-KW"/>
</dbReference>
<feature type="region of interest" description="Disordered" evidence="17">
    <location>
        <begin position="579"/>
        <end position="699"/>
    </location>
</feature>
<keyword evidence="11 16" id="KW-0694">RNA-binding</keyword>
<dbReference type="PANTHER" id="PTHR15592">
    <property type="entry name" value="MATRIN 3/NUCLEAR PROTEIN 220-RELATED"/>
    <property type="match status" value="1"/>
</dbReference>
<feature type="region of interest" description="Disordered" evidence="17">
    <location>
        <begin position="148"/>
        <end position="169"/>
    </location>
</feature>
<dbReference type="InterPro" id="IPR035979">
    <property type="entry name" value="RBD_domain_sf"/>
</dbReference>
<feature type="region of interest" description="Disordered" evidence="17">
    <location>
        <begin position="731"/>
        <end position="834"/>
    </location>
</feature>
<evidence type="ECO:0000256" key="2">
    <source>
        <dbReference type="ARBA" id="ARBA00022499"/>
    </source>
</evidence>
<keyword evidence="2" id="KW-1017">Isopeptide bond</keyword>
<feature type="compositionally biased region" description="Basic and acidic residues" evidence="17">
    <location>
        <begin position="591"/>
        <end position="607"/>
    </location>
</feature>
<reference evidence="20 21" key="1">
    <citation type="submission" date="2014-04" db="EMBL/GenBank/DDBJ databases">
        <title>Genome evolution of avian class.</title>
        <authorList>
            <person name="Zhang G."/>
            <person name="Li C."/>
        </authorList>
    </citation>
    <scope>NUCLEOTIDE SEQUENCE [LARGE SCALE GENOMIC DNA]</scope>
    <source>
        <strain evidence="20">BGI_N303</strain>
    </source>
</reference>
<dbReference type="InterPro" id="IPR012677">
    <property type="entry name" value="Nucleotide-bd_a/b_plait_sf"/>
</dbReference>
<dbReference type="InterPro" id="IPR034930">
    <property type="entry name" value="MATR3_RRM2"/>
</dbReference>
<feature type="compositionally biased region" description="Basic and acidic residues" evidence="17">
    <location>
        <begin position="469"/>
        <end position="485"/>
    </location>
</feature>
<feature type="compositionally biased region" description="Basic and acidic residues" evidence="17">
    <location>
        <begin position="614"/>
        <end position="625"/>
    </location>
</feature>
<feature type="compositionally biased region" description="Basic and acidic residues" evidence="17">
    <location>
        <begin position="781"/>
        <end position="791"/>
    </location>
</feature>
<keyword evidence="6" id="KW-0677">Repeat</keyword>
<dbReference type="AlphaFoldDB" id="A0A091G8E4"/>
<keyword evidence="21" id="KW-1185">Reference proteome</keyword>
<evidence type="ECO:0000256" key="16">
    <source>
        <dbReference type="PROSITE-ProRule" id="PRU00176"/>
    </source>
</evidence>
<keyword evidence="3" id="KW-0597">Phosphoprotein</keyword>
<feature type="compositionally biased region" description="Basic and acidic residues" evidence="17">
    <location>
        <begin position="804"/>
        <end position="832"/>
    </location>
</feature>
<evidence type="ECO:0000256" key="5">
    <source>
        <dbReference type="ARBA" id="ARBA00022723"/>
    </source>
</evidence>
<evidence type="ECO:0000256" key="14">
    <source>
        <dbReference type="ARBA" id="ARBA00057166"/>
    </source>
</evidence>
<feature type="region of interest" description="Disordered" evidence="17">
    <location>
        <begin position="181"/>
        <end position="207"/>
    </location>
</feature>
<feature type="non-terminal residue" evidence="20">
    <location>
        <position position="898"/>
    </location>
</feature>
<feature type="domain" description="RRM" evidence="18">
    <location>
        <begin position="388"/>
        <end position="463"/>
    </location>
</feature>
<dbReference type="PROSITE" id="PS50171">
    <property type="entry name" value="ZF_MATRIN"/>
    <property type="match status" value="1"/>
</dbReference>
<evidence type="ECO:0000256" key="6">
    <source>
        <dbReference type="ARBA" id="ARBA00022737"/>
    </source>
</evidence>
<dbReference type="GO" id="GO:0003723">
    <property type="term" value="F:RNA binding"/>
    <property type="evidence" value="ECO:0007669"/>
    <property type="project" value="UniProtKB-UniRule"/>
</dbReference>
<dbReference type="InterPro" id="IPR034928">
    <property type="entry name" value="MATR3_RRM1"/>
</dbReference>
<keyword evidence="13" id="KW-0539">Nucleus</keyword>
<evidence type="ECO:0000256" key="17">
    <source>
        <dbReference type="SAM" id="MobiDB-lite"/>
    </source>
</evidence>
<evidence type="ECO:0000256" key="7">
    <source>
        <dbReference type="ARBA" id="ARBA00022771"/>
    </source>
</evidence>
<evidence type="ECO:0000256" key="8">
    <source>
        <dbReference type="ARBA" id="ARBA00022833"/>
    </source>
</evidence>
<evidence type="ECO:0000256" key="10">
    <source>
        <dbReference type="ARBA" id="ARBA00022859"/>
    </source>
</evidence>
<dbReference type="EMBL" id="KL447174">
    <property type="protein sequence ID" value="KFO70452.1"/>
    <property type="molecule type" value="Genomic_DNA"/>
</dbReference>
<evidence type="ECO:0000313" key="20">
    <source>
        <dbReference type="EMBL" id="KFO70452.1"/>
    </source>
</evidence>
<feature type="compositionally biased region" description="Low complexity" evidence="17">
    <location>
        <begin position="661"/>
        <end position="671"/>
    </location>
</feature>
<feature type="region of interest" description="Disordered" evidence="17">
    <location>
        <begin position="466"/>
        <end position="485"/>
    </location>
</feature>
<dbReference type="STRING" id="55661.A0A091G8E4"/>
<dbReference type="Pfam" id="PF13893">
    <property type="entry name" value="RRM_5"/>
    <property type="match status" value="2"/>
</dbReference>
<dbReference type="CDD" id="cd12715">
    <property type="entry name" value="RRM2_MATR3"/>
    <property type="match status" value="1"/>
</dbReference>
<dbReference type="GO" id="GO:0008270">
    <property type="term" value="F:zinc ion binding"/>
    <property type="evidence" value="ECO:0007669"/>
    <property type="project" value="UniProtKB-KW"/>
</dbReference>
<accession>A0A091G8E4</accession>
<dbReference type="FunFam" id="3.30.70.330:FF:000151">
    <property type="entry name" value="matrin-3 isoform X1"/>
    <property type="match status" value="1"/>
</dbReference>
<dbReference type="SMART" id="SM00451">
    <property type="entry name" value="ZnF_U1"/>
    <property type="match status" value="2"/>
</dbReference>
<dbReference type="GO" id="GO:0016363">
    <property type="term" value="C:nuclear matrix"/>
    <property type="evidence" value="ECO:0007669"/>
    <property type="project" value="UniProtKB-SubCell"/>
</dbReference>
<keyword evidence="4" id="KW-0399">Innate immunity</keyword>
<dbReference type="InterPro" id="IPR000690">
    <property type="entry name" value="Matrin/U1-C_Znf_C2H2"/>
</dbReference>
<evidence type="ECO:0000256" key="1">
    <source>
        <dbReference type="ARBA" id="ARBA00004109"/>
    </source>
</evidence>
<feature type="domain" description="Matrin-type" evidence="19">
    <location>
        <begin position="853"/>
        <end position="884"/>
    </location>
</feature>
<evidence type="ECO:0000256" key="4">
    <source>
        <dbReference type="ARBA" id="ARBA00022588"/>
    </source>
</evidence>
<dbReference type="FunFam" id="3.30.70.330:FF:000149">
    <property type="entry name" value="matrin-3 isoform X2"/>
    <property type="match status" value="1"/>
</dbReference>
<keyword evidence="12" id="KW-0007">Acetylation</keyword>
<dbReference type="PROSITE" id="PS50102">
    <property type="entry name" value="RRM"/>
    <property type="match status" value="2"/>
</dbReference>
<keyword evidence="8" id="KW-0862">Zinc</keyword>
<organism evidence="20 21">
    <name type="scientific">Cuculus canorus</name>
    <name type="common">Common cuckoo</name>
    <dbReference type="NCBI Taxonomy" id="55661"/>
    <lineage>
        <taxon>Eukaryota</taxon>
        <taxon>Metazoa</taxon>
        <taxon>Chordata</taxon>
        <taxon>Craniata</taxon>
        <taxon>Vertebrata</taxon>
        <taxon>Euteleostomi</taxon>
        <taxon>Archelosauria</taxon>
        <taxon>Archosauria</taxon>
        <taxon>Dinosauria</taxon>
        <taxon>Saurischia</taxon>
        <taxon>Theropoda</taxon>
        <taxon>Coelurosauria</taxon>
        <taxon>Aves</taxon>
        <taxon>Neognathae</taxon>
        <taxon>Neoaves</taxon>
        <taxon>Otidimorphae</taxon>
        <taxon>Cuculiformes</taxon>
        <taxon>Cuculidae</taxon>
        <taxon>Cuculus</taxon>
    </lineage>
</organism>
<keyword evidence="9" id="KW-0832">Ubl conjugation</keyword>
<feature type="compositionally biased region" description="Acidic residues" evidence="17">
    <location>
        <begin position="638"/>
        <end position="660"/>
    </location>
</feature>
<dbReference type="SUPFAM" id="SSF54928">
    <property type="entry name" value="RNA-binding domain, RBD"/>
    <property type="match status" value="2"/>
</dbReference>
<feature type="region of interest" description="Disordered" evidence="17">
    <location>
        <begin position="62"/>
        <end position="85"/>
    </location>
</feature>
<keyword evidence="7" id="KW-0863">Zinc-finger</keyword>
<gene>
    <name evidence="20" type="ORF">N303_10656</name>
</gene>
<name>A0A091G8E4_CUCCA</name>
<evidence type="ECO:0000256" key="9">
    <source>
        <dbReference type="ARBA" id="ARBA00022843"/>
    </source>
</evidence>
<evidence type="ECO:0000256" key="13">
    <source>
        <dbReference type="ARBA" id="ARBA00023242"/>
    </source>
</evidence>
<dbReference type="Proteomes" id="UP000053760">
    <property type="component" value="Unassembled WGS sequence"/>
</dbReference>
<evidence type="ECO:0000256" key="3">
    <source>
        <dbReference type="ARBA" id="ARBA00022553"/>
    </source>
</evidence>
<dbReference type="SMART" id="SM00360">
    <property type="entry name" value="RRM"/>
    <property type="match status" value="2"/>
</dbReference>
<evidence type="ECO:0000313" key="21">
    <source>
        <dbReference type="Proteomes" id="UP000053760"/>
    </source>
</evidence>
<comment type="function">
    <text evidence="14">May play a role in transcription or may interact with other nuclear matrix proteins to form the internal fibrogranular network. In association with the SFPQ-NONO heteromer may play a role in nuclear retention of defective RNAs. Plays a role in the regulation of DNA virus-mediated innate immune response by assembling into the HDP-RNP complex, a complex that serves as a platform for IRF3 phosphorylation and subsequent innate immune response activation through the cGAS-STING pathway. Binds to N6-methyladenosine (m6A)-containing mRNAs and contributes to MYC stability by binding to m6A-containing MYC mRNAs. May bind to specific miRNA hairpins.</text>
</comment>
<evidence type="ECO:0000256" key="12">
    <source>
        <dbReference type="ARBA" id="ARBA00022990"/>
    </source>
</evidence>
<proteinExistence type="predicted"/>
<feature type="compositionally biased region" description="Basic and acidic residues" evidence="17">
    <location>
        <begin position="196"/>
        <end position="207"/>
    </location>
</feature>
<feature type="region of interest" description="Disordered" evidence="17">
    <location>
        <begin position="357"/>
        <end position="384"/>
    </location>
</feature>
<sequence length="898" mass="100247">MSKSFQQSSLSRDSQGHGRDLSAGIGLLAAATQSLNMPASLGRMNQGTARLASLMNLGMSSSLNQQGSHSALSSGSTSSHNLQSIFNIGSRGPLPLSSQHRGDADQATNILASFGLSARDLDELSRYPEDKITPENLPQILLQLKRRRAEESYGRDGRSSTREPPYRVPRDDWEEKRHFRRDSFDDRGPSLNPVVDYDHGSRSQESGYYDRMDYEDDRLRDGERCRDESFYGETSHNYHKFDSEYDRMGRGPGPERSLFEKKRGAPPNSNIEDFHGFLPKGYPHLCSICDMPVHSNKEWNHHINGATHSRRCQLLLEIYPEWNPDSDSGHGMGDPFMLQQSTNPAPGILGPPPPPFHLGGPPVGPRGAGNGSMQGPRHMQKGRVETSRVVHIMDFQRGKNLRYQLLQLVEPFGIITNHLILNKINEAFIEMSTTEDAQAAVEYYSTTPALVFGKPVRVHLSQKYKRIKKPEGKPDQKTEPPKPELGRVIHLSNLPHSGYSDNAVLKLAEPYGKIKNYILMRMKSQAFIEMETREDALAMVEHCANKALWFQGRCVKVDLSEKYKKLVLRIPNKGVELLKKDKTRKRTYSPDSKDSPSDKKSKPDAAPKPEGSSGEEKAKEEKQDDAAEPSGTKSTEQTDQDEPSLLLESEDELLVDEEEAAALLESGSSAGDDADVANLTDVTTEEKKDTADEVAVKTEGNVVPNPAAKKKLKKRYVGGFPRSMEGFVTLDEVGDEEDSDHQKLRKLAAKSAGKNDDSLAEIKVDKIEEPEQENETLENGTKPEENAKAESVDAPDATAAQDAENTHENTDTQEEQETKNVQEKPLVPDEFRIGPYQPNVPVGVNYVVPKTGFYCKLCSLFYTNEDVAKKTHCSSLPHYQKLKKILDKMAEDHRQKKE</sequence>
<dbReference type="InterPro" id="IPR000504">
    <property type="entry name" value="RRM_dom"/>
</dbReference>
<evidence type="ECO:0000259" key="18">
    <source>
        <dbReference type="PROSITE" id="PS50102"/>
    </source>
</evidence>
<dbReference type="InterPro" id="IPR003604">
    <property type="entry name" value="Matrin/U1-like-C_Znf_C2H2"/>
</dbReference>
<feature type="compositionally biased region" description="Basic and acidic residues" evidence="17">
    <location>
        <begin position="684"/>
        <end position="696"/>
    </location>
</feature>
<evidence type="ECO:0000256" key="15">
    <source>
        <dbReference type="ARBA" id="ARBA00070116"/>
    </source>
</evidence>
<feature type="compositionally biased region" description="Low complexity" evidence="17">
    <location>
        <begin position="62"/>
        <end position="84"/>
    </location>
</feature>
<dbReference type="Gene3D" id="3.30.70.330">
    <property type="match status" value="2"/>
</dbReference>
<feature type="domain" description="RRM" evidence="18">
    <location>
        <begin position="487"/>
        <end position="562"/>
    </location>
</feature>
<dbReference type="CDD" id="cd12714">
    <property type="entry name" value="RRM1_MATR3"/>
    <property type="match status" value="1"/>
</dbReference>
<feature type="compositionally biased region" description="Basic and acidic residues" evidence="17">
    <location>
        <begin position="753"/>
        <end position="769"/>
    </location>
</feature>